<dbReference type="NCBIfam" id="NF038093">
    <property type="entry name" value="GrdX"/>
    <property type="match status" value="1"/>
</dbReference>
<evidence type="ECO:0008006" key="3">
    <source>
        <dbReference type="Google" id="ProtNLM"/>
    </source>
</evidence>
<reference evidence="1 2" key="1">
    <citation type="journal article" date="2021" name="bioRxiv">
        <title>Unique metabolic strategies in Hadean analogues reveal hints for primordial physiology.</title>
        <authorList>
            <person name="Nobu M.K."/>
            <person name="Nakai R."/>
            <person name="Tamazawa S."/>
            <person name="Mori H."/>
            <person name="Toyoda A."/>
            <person name="Ijiri A."/>
            <person name="Suzuki S."/>
            <person name="Kurokawa K."/>
            <person name="Kamagata Y."/>
            <person name="Tamaki H."/>
        </authorList>
    </citation>
    <scope>NUCLEOTIDE SEQUENCE [LARGE SCALE GENOMIC DNA]</scope>
    <source>
        <strain evidence="1">BS525</strain>
    </source>
</reference>
<dbReference type="Proteomes" id="UP000811545">
    <property type="component" value="Unassembled WGS sequence"/>
</dbReference>
<evidence type="ECO:0000313" key="1">
    <source>
        <dbReference type="EMBL" id="MBT9144916.1"/>
    </source>
</evidence>
<evidence type="ECO:0000313" key="2">
    <source>
        <dbReference type="Proteomes" id="UP000811545"/>
    </source>
</evidence>
<sequence>MPETKYLIITNNPLSSPSKEEKLLFICGTALDVLVKVRDHMHEGWELITHPLTGNIKPSQIRFKTIYLRYSGNDKPDVLTVSLISDTIYLLERTKPENLNEETINDLMFIDWELSKMN</sequence>
<name>A0A9E2BG14_PSYF1</name>
<proteinExistence type="predicted"/>
<gene>
    <name evidence="1" type="ORF">DDT42_00772</name>
</gene>
<accession>A0A9E2BG14</accession>
<dbReference type="AlphaFoldDB" id="A0A9E2BG14"/>
<protein>
    <recommendedName>
        <fullName evidence="3">GrdX protein</fullName>
    </recommendedName>
</protein>
<dbReference type="EMBL" id="QLTW01000031">
    <property type="protein sequence ID" value="MBT9144916.1"/>
    <property type="molecule type" value="Genomic_DNA"/>
</dbReference>
<dbReference type="InterPro" id="IPR047735">
    <property type="entry name" value="GrdX-like"/>
</dbReference>
<comment type="caution">
    <text evidence="1">The sequence shown here is derived from an EMBL/GenBank/DDBJ whole genome shotgun (WGS) entry which is preliminary data.</text>
</comment>
<organism evidence="1 2">
    <name type="scientific">Psychracetigena formicireducens</name>
    <dbReference type="NCBI Taxonomy" id="2986056"/>
    <lineage>
        <taxon>Bacteria</taxon>
        <taxon>Bacillati</taxon>
        <taxon>Candidatus Lithacetigenota</taxon>
        <taxon>Candidatus Psychracetigena</taxon>
    </lineage>
</organism>